<dbReference type="EMBL" id="JZSH01000066">
    <property type="protein sequence ID" value="KJF78210.1"/>
    <property type="molecule type" value="Genomic_DNA"/>
</dbReference>
<dbReference type="Proteomes" id="UP000032582">
    <property type="component" value="Unassembled WGS sequence"/>
</dbReference>
<keyword evidence="1" id="KW-0812">Transmembrane</keyword>
<keyword evidence="1" id="KW-0472">Membrane</keyword>
<evidence type="ECO:0008006" key="4">
    <source>
        <dbReference type="Google" id="ProtNLM"/>
    </source>
</evidence>
<accession>A0A0D8L8F6</accession>
<sequence>MKQAAKAALRGYEYQAETTPADEERRALSESARYAGYTGTALALLTLFFAGAGFMRKENKIAARIALLCGGSVIAAELFLFALTGIAVVAVIVILAAVILSADFFSLC</sequence>
<organism evidence="2 3">
    <name type="scientific">Morganella morganii</name>
    <name type="common">Proteus morganii</name>
    <dbReference type="NCBI Taxonomy" id="582"/>
    <lineage>
        <taxon>Bacteria</taxon>
        <taxon>Pseudomonadati</taxon>
        <taxon>Pseudomonadota</taxon>
        <taxon>Gammaproteobacteria</taxon>
        <taxon>Enterobacterales</taxon>
        <taxon>Morganellaceae</taxon>
        <taxon>Morganella</taxon>
    </lineage>
</organism>
<dbReference type="PATRIC" id="fig|582.24.peg.2398"/>
<protein>
    <recommendedName>
        <fullName evidence="4">Inner membrane protein yidI</fullName>
    </recommendedName>
</protein>
<name>A0A0D8L8F6_MORMO</name>
<keyword evidence="1" id="KW-1133">Transmembrane helix</keyword>
<proteinExistence type="predicted"/>
<feature type="transmembrane region" description="Helical" evidence="1">
    <location>
        <begin position="61"/>
        <end position="80"/>
    </location>
</feature>
<evidence type="ECO:0000313" key="3">
    <source>
        <dbReference type="Proteomes" id="UP000032582"/>
    </source>
</evidence>
<gene>
    <name evidence="2" type="ORF">UA45_07715</name>
</gene>
<feature type="transmembrane region" description="Helical" evidence="1">
    <location>
        <begin position="34"/>
        <end position="54"/>
    </location>
</feature>
<feature type="transmembrane region" description="Helical" evidence="1">
    <location>
        <begin position="86"/>
        <end position="107"/>
    </location>
</feature>
<reference evidence="2 3" key="1">
    <citation type="submission" date="2015-02" db="EMBL/GenBank/DDBJ databases">
        <title>Whole genome shotgun sequencing of cultured foodborne pathogen.</title>
        <authorList>
            <person name="Timme R."/>
            <person name="Allard M.W."/>
            <person name="Strain E."/>
            <person name="Evans P.S."/>
            <person name="Brown E."/>
        </authorList>
    </citation>
    <scope>NUCLEOTIDE SEQUENCE [LARGE SCALE GENOMIC DNA]</scope>
    <source>
        <strain evidence="2 3">GCSL-TSO-24</strain>
    </source>
</reference>
<evidence type="ECO:0000256" key="1">
    <source>
        <dbReference type="SAM" id="Phobius"/>
    </source>
</evidence>
<evidence type="ECO:0000313" key="2">
    <source>
        <dbReference type="EMBL" id="KJF78210.1"/>
    </source>
</evidence>
<dbReference type="AlphaFoldDB" id="A0A0D8L8F6"/>
<comment type="caution">
    <text evidence="2">The sequence shown here is derived from an EMBL/GenBank/DDBJ whole genome shotgun (WGS) entry which is preliminary data.</text>
</comment>